<dbReference type="HAMAP" id="MF_01380">
    <property type="entry name" value="Fe_S_insert_ErpA"/>
    <property type="match status" value="1"/>
</dbReference>
<feature type="binding site" evidence="4">
    <location>
        <position position="51"/>
    </location>
    <ligand>
        <name>iron-sulfur cluster</name>
        <dbReference type="ChEBI" id="CHEBI:30408"/>
    </ligand>
</feature>
<dbReference type="GO" id="GO:0051539">
    <property type="term" value="F:4 iron, 4 sulfur cluster binding"/>
    <property type="evidence" value="ECO:0007669"/>
    <property type="project" value="TreeGrafter"/>
</dbReference>
<protein>
    <recommendedName>
        <fullName evidence="4">Putative iron-sulfur cluster insertion protein ErpA</fullName>
    </recommendedName>
</protein>
<comment type="cofactor">
    <cofactor evidence="4">
        <name>iron-sulfur cluster</name>
        <dbReference type="ChEBI" id="CHEBI:30408"/>
    </cofactor>
    <text evidence="4">Binds 1 iron-sulfur cluster per subunit.</text>
</comment>
<dbReference type="RefSeq" id="WP_056122323.1">
    <property type="nucleotide sequence ID" value="NZ_CP168562.1"/>
</dbReference>
<comment type="caution">
    <text evidence="6">The sequence shown here is derived from an EMBL/GenBank/DDBJ whole genome shotgun (WGS) entry which is preliminary data.</text>
</comment>
<dbReference type="Pfam" id="PF01521">
    <property type="entry name" value="Fe-S_biosyn"/>
    <property type="match status" value="1"/>
</dbReference>
<keyword evidence="7" id="KW-1185">Reference proteome</keyword>
<sequence>MNAVAEVQNAQDTIPTPINFTDSAAQKVAQLIEEEGNPDLKLRVFVQGGGCSGFQYGFTFDEIVNEDDTTMEKNGVQLLIDSMSYQYLVGAEIDYKDDLEGAQFVIKNPNAQSTCGCGSSFSM</sequence>
<reference evidence="6 7" key="1">
    <citation type="submission" date="2019-12" db="EMBL/GenBank/DDBJ databases">
        <authorList>
            <person name="Li C."/>
            <person name="Zhao J."/>
        </authorList>
    </citation>
    <scope>NUCLEOTIDE SEQUENCE [LARGE SCALE GENOMIC DNA]</scope>
    <source>
        <strain evidence="6 7">NEAU-DD11</strain>
    </source>
</reference>
<dbReference type="Gene3D" id="2.60.300.12">
    <property type="entry name" value="HesB-like domain"/>
    <property type="match status" value="1"/>
</dbReference>
<dbReference type="EMBL" id="WSES01000005">
    <property type="protein sequence ID" value="MVW61990.1"/>
    <property type="molecule type" value="Genomic_DNA"/>
</dbReference>
<evidence type="ECO:0000259" key="5">
    <source>
        <dbReference type="Pfam" id="PF01521"/>
    </source>
</evidence>
<dbReference type="Proteomes" id="UP000443353">
    <property type="component" value="Unassembled WGS sequence"/>
</dbReference>
<dbReference type="InterPro" id="IPR000361">
    <property type="entry name" value="ATAP_core_dom"/>
</dbReference>
<organism evidence="6 7">
    <name type="scientific">Massilia cellulosiltytica</name>
    <dbReference type="NCBI Taxonomy" id="2683234"/>
    <lineage>
        <taxon>Bacteria</taxon>
        <taxon>Pseudomonadati</taxon>
        <taxon>Pseudomonadota</taxon>
        <taxon>Betaproteobacteria</taxon>
        <taxon>Burkholderiales</taxon>
        <taxon>Oxalobacteraceae</taxon>
        <taxon>Telluria group</taxon>
        <taxon>Massilia</taxon>
    </lineage>
</organism>
<dbReference type="GO" id="GO:0005506">
    <property type="term" value="F:iron ion binding"/>
    <property type="evidence" value="ECO:0007669"/>
    <property type="project" value="UniProtKB-UniRule"/>
</dbReference>
<keyword evidence="3 4" id="KW-0411">Iron-sulfur</keyword>
<evidence type="ECO:0000256" key="3">
    <source>
        <dbReference type="ARBA" id="ARBA00023014"/>
    </source>
</evidence>
<feature type="binding site" evidence="4">
    <location>
        <position position="115"/>
    </location>
    <ligand>
        <name>iron-sulfur cluster</name>
        <dbReference type="ChEBI" id="CHEBI:30408"/>
    </ligand>
</feature>
<dbReference type="PANTHER" id="PTHR43011:SF1">
    <property type="entry name" value="IRON-SULFUR CLUSTER ASSEMBLY 2 HOMOLOG, MITOCHONDRIAL"/>
    <property type="match status" value="1"/>
</dbReference>
<dbReference type="PROSITE" id="PS01152">
    <property type="entry name" value="HESB"/>
    <property type="match status" value="1"/>
</dbReference>
<keyword evidence="2 4" id="KW-0408">Iron</keyword>
<dbReference type="NCBIfam" id="NF010147">
    <property type="entry name" value="PRK13623.1"/>
    <property type="match status" value="1"/>
</dbReference>
<dbReference type="GO" id="GO:0051537">
    <property type="term" value="F:2 iron, 2 sulfur cluster binding"/>
    <property type="evidence" value="ECO:0007669"/>
    <property type="project" value="TreeGrafter"/>
</dbReference>
<evidence type="ECO:0000313" key="6">
    <source>
        <dbReference type="EMBL" id="MVW61990.1"/>
    </source>
</evidence>
<comment type="subunit">
    <text evidence="4">Homodimer.</text>
</comment>
<dbReference type="FunFam" id="2.60.300.12:FF:000002">
    <property type="entry name" value="Iron-sulfur cluster insertion protein ErpA"/>
    <property type="match status" value="1"/>
</dbReference>
<evidence type="ECO:0000313" key="7">
    <source>
        <dbReference type="Proteomes" id="UP000443353"/>
    </source>
</evidence>
<feature type="binding site" evidence="4">
    <location>
        <position position="117"/>
    </location>
    <ligand>
        <name>iron-sulfur cluster</name>
        <dbReference type="ChEBI" id="CHEBI:30408"/>
    </ligand>
</feature>
<evidence type="ECO:0000256" key="4">
    <source>
        <dbReference type="HAMAP-Rule" id="MF_01380"/>
    </source>
</evidence>
<dbReference type="NCBIfam" id="TIGR00049">
    <property type="entry name" value="iron-sulfur cluster assembly accessory protein"/>
    <property type="match status" value="1"/>
</dbReference>
<dbReference type="SUPFAM" id="SSF89360">
    <property type="entry name" value="HesB-like domain"/>
    <property type="match status" value="1"/>
</dbReference>
<evidence type="ECO:0000256" key="1">
    <source>
        <dbReference type="ARBA" id="ARBA00022723"/>
    </source>
</evidence>
<accession>A0A7X3G1Z3</accession>
<proteinExistence type="inferred from homology"/>
<feature type="domain" description="Core" evidence="5">
    <location>
        <begin position="18"/>
        <end position="118"/>
    </location>
</feature>
<gene>
    <name evidence="4 6" type="primary">erpA</name>
    <name evidence="6" type="ORF">GPY61_18825</name>
</gene>
<dbReference type="InterPro" id="IPR016092">
    <property type="entry name" value="ATAP"/>
</dbReference>
<dbReference type="InterPro" id="IPR017870">
    <property type="entry name" value="FeS_cluster_insertion_CS"/>
</dbReference>
<dbReference type="AlphaFoldDB" id="A0A7X3G1Z3"/>
<evidence type="ECO:0000256" key="2">
    <source>
        <dbReference type="ARBA" id="ARBA00023004"/>
    </source>
</evidence>
<comment type="function">
    <text evidence="4">Required for insertion of 4Fe-4S clusters.</text>
</comment>
<dbReference type="PANTHER" id="PTHR43011">
    <property type="entry name" value="IRON-SULFUR CLUSTER ASSEMBLY 2 HOMOLOG, MITOCHONDRIAL"/>
    <property type="match status" value="1"/>
</dbReference>
<name>A0A7X3G1Z3_9BURK</name>
<dbReference type="InterPro" id="IPR035903">
    <property type="entry name" value="HesB-like_dom_sf"/>
</dbReference>
<dbReference type="InterPro" id="IPR023063">
    <property type="entry name" value="ErpA_proteobact"/>
</dbReference>
<comment type="similarity">
    <text evidence="4">Belongs to the HesB/IscA family.</text>
</comment>
<keyword evidence="1 4" id="KW-0479">Metal-binding</keyword>
<dbReference type="GO" id="GO:0016226">
    <property type="term" value="P:iron-sulfur cluster assembly"/>
    <property type="evidence" value="ECO:0007669"/>
    <property type="project" value="UniProtKB-UniRule"/>
</dbReference>